<protein>
    <submittedName>
        <fullName evidence="1">Uncharacterized protein</fullName>
    </submittedName>
</protein>
<dbReference type="RefSeq" id="WP_036439565.1">
    <property type="nucleotide sequence ID" value="NZ_BCSY01000008.1"/>
</dbReference>
<evidence type="ECO:0000313" key="1">
    <source>
        <dbReference type="EMBL" id="GAS93237.1"/>
    </source>
</evidence>
<dbReference type="OrthoDB" id="3360929at2"/>
<evidence type="ECO:0000313" key="2">
    <source>
        <dbReference type="Proteomes" id="UP000069443"/>
    </source>
</evidence>
<name>A0A100W7U9_MYCCR</name>
<dbReference type="STRING" id="228230.RMCC_0203"/>
<reference evidence="2" key="2">
    <citation type="submission" date="2016-02" db="EMBL/GenBank/DDBJ databases">
        <title>Draft genome sequence of five rapidly growing Mycobacterium species.</title>
        <authorList>
            <person name="Katahira K."/>
            <person name="Gotou Y."/>
            <person name="Iida K."/>
            <person name="Ogura Y."/>
            <person name="Hayashi T."/>
        </authorList>
    </citation>
    <scope>NUCLEOTIDE SEQUENCE [LARGE SCALE GENOMIC DNA]</scope>
    <source>
        <strain evidence="2">JCM15298</strain>
    </source>
</reference>
<comment type="caution">
    <text evidence="1">The sequence shown here is derived from an EMBL/GenBank/DDBJ whole genome shotgun (WGS) entry which is preliminary data.</text>
</comment>
<accession>A0A100W7U9</accession>
<keyword evidence="2" id="KW-1185">Reference proteome</keyword>
<proteinExistence type="predicted"/>
<reference evidence="2" key="1">
    <citation type="journal article" date="2016" name="Genome Announc.">
        <title>Draft Genome Sequences of Five Rapidly Growing Mycobacterium Species, M. thermoresistibile, M. fortuitum subsp. acetamidolyticum, M. canariasense, M. brisbanense, and M. novocastrense.</title>
        <authorList>
            <person name="Katahira K."/>
            <person name="Ogura Y."/>
            <person name="Gotoh Y."/>
            <person name="Hayashi T."/>
        </authorList>
    </citation>
    <scope>NUCLEOTIDE SEQUENCE [LARGE SCALE GENOMIC DNA]</scope>
    <source>
        <strain evidence="2">JCM15298</strain>
    </source>
</reference>
<dbReference type="EMBL" id="BCSY01000008">
    <property type="protein sequence ID" value="GAS93237.1"/>
    <property type="molecule type" value="Genomic_DNA"/>
</dbReference>
<dbReference type="AlphaFoldDB" id="A0A100W7U9"/>
<gene>
    <name evidence="1" type="ORF">RMCC_0203</name>
</gene>
<sequence>MKRGSPWAAPAVPDIRAGLRRGFVELIERFSVALTDDPDLRSVRDPAELRRRNNRARDLGASLDEMRTEVAALDRAGLYWVLSA</sequence>
<organism evidence="1 2">
    <name type="scientific">Mycolicibacterium canariasense</name>
    <name type="common">Mycobacterium canariasense</name>
    <dbReference type="NCBI Taxonomy" id="228230"/>
    <lineage>
        <taxon>Bacteria</taxon>
        <taxon>Bacillati</taxon>
        <taxon>Actinomycetota</taxon>
        <taxon>Actinomycetes</taxon>
        <taxon>Mycobacteriales</taxon>
        <taxon>Mycobacteriaceae</taxon>
        <taxon>Mycolicibacterium</taxon>
    </lineage>
</organism>
<dbReference type="Proteomes" id="UP000069443">
    <property type="component" value="Unassembled WGS sequence"/>
</dbReference>